<accession>A0A428TRA7</accession>
<reference evidence="4 5" key="1">
    <citation type="submission" date="2017-06" db="EMBL/GenBank/DDBJ databases">
        <title>Comparative genomic analysis of Ambrosia Fusariam Clade fungi.</title>
        <authorList>
            <person name="Stajich J.E."/>
            <person name="Carrillo J."/>
            <person name="Kijimoto T."/>
            <person name="Eskalen A."/>
            <person name="O'Donnell K."/>
            <person name="Kasson M."/>
        </authorList>
    </citation>
    <scope>NUCLEOTIDE SEQUENCE [LARGE SCALE GENOMIC DNA]</scope>
    <source>
        <strain evidence="4 5">NRRL62579</strain>
    </source>
</reference>
<dbReference type="PANTHER" id="PTHR24123">
    <property type="entry name" value="ANKYRIN REPEAT-CONTAINING"/>
    <property type="match status" value="1"/>
</dbReference>
<protein>
    <submittedName>
        <fullName evidence="4">Uncharacterized protein</fullName>
    </submittedName>
</protein>
<gene>
    <name evidence="4" type="ORF">CEP52_006706</name>
</gene>
<dbReference type="AlphaFoldDB" id="A0A428TRA7"/>
<dbReference type="InterPro" id="IPR002110">
    <property type="entry name" value="Ankyrin_rpt"/>
</dbReference>
<dbReference type="Pfam" id="PF12796">
    <property type="entry name" value="Ank_2"/>
    <property type="match status" value="3"/>
</dbReference>
<keyword evidence="5" id="KW-1185">Reference proteome</keyword>
<feature type="repeat" description="ANK" evidence="3">
    <location>
        <begin position="444"/>
        <end position="476"/>
    </location>
</feature>
<evidence type="ECO:0000256" key="2">
    <source>
        <dbReference type="ARBA" id="ARBA00023043"/>
    </source>
</evidence>
<dbReference type="PANTHER" id="PTHR24123:SF33">
    <property type="entry name" value="PROTEIN HOS4"/>
    <property type="match status" value="1"/>
</dbReference>
<evidence type="ECO:0000313" key="4">
    <source>
        <dbReference type="EMBL" id="RSM04566.1"/>
    </source>
</evidence>
<name>A0A428TRA7_9HYPO</name>
<dbReference type="SUPFAM" id="SSF48403">
    <property type="entry name" value="Ankyrin repeat"/>
    <property type="match status" value="2"/>
</dbReference>
<dbReference type="PROSITE" id="PS50297">
    <property type="entry name" value="ANK_REP_REGION"/>
    <property type="match status" value="3"/>
</dbReference>
<keyword evidence="2 3" id="KW-0040">ANK repeat</keyword>
<feature type="repeat" description="ANK" evidence="3">
    <location>
        <begin position="60"/>
        <end position="92"/>
    </location>
</feature>
<dbReference type="Proteomes" id="UP000287144">
    <property type="component" value="Unassembled WGS sequence"/>
</dbReference>
<feature type="repeat" description="ANK" evidence="3">
    <location>
        <begin position="182"/>
        <end position="214"/>
    </location>
</feature>
<dbReference type="STRING" id="1325735.A0A428TRA7"/>
<dbReference type="PROSITE" id="PS50088">
    <property type="entry name" value="ANK_REPEAT"/>
    <property type="match status" value="7"/>
</dbReference>
<feature type="repeat" description="ANK" evidence="3">
    <location>
        <begin position="215"/>
        <end position="247"/>
    </location>
</feature>
<feature type="repeat" description="ANK" evidence="3">
    <location>
        <begin position="140"/>
        <end position="172"/>
    </location>
</feature>
<sequence length="484" mass="52222">MAAFLNKHELVATLLSRGVDVNAAGHYYGTALQAAARHGHNDMALQLISAGAQVNILQGQWETALRAAIVGGHEDVVRTLLHNGADFNLGSKFETSNHRDISSSYLQLAVRTDKIGIVTAILEAGAVPSDDESDRMGEDVDQPPLIISAQRGNLETTKALIDSGANINSVGRKMGSSILYDEHASPLCAAIAKKRRKVAKLLLEHGADVKQTVEGCKSPLSLAVEVEDQSLVRHLLKHGANIDTVLTEAAEHNHLGIIQDLVAAAVKAGTDQTYWTNPIIAALKKPYCGEVKDIQIVKVLLEALMDTPDPGPVIEEALSKAIEEENSKVRKRERLSKWPQDIHNNPPTIEFPKFHRCEQIAATLLDYGSSPVSAAKSAAGPPLHLACLIESKQTVVRLLEKGANVNEIGGHFEHALPIAIAANRPDLVAILLQHGADPNYLHEHYGTPLQLANTMHSTLSVKHLLEHGADVVNRDADGNHLPLE</sequence>
<evidence type="ECO:0000256" key="3">
    <source>
        <dbReference type="PROSITE-ProRule" id="PRU00023"/>
    </source>
</evidence>
<dbReference type="EMBL" id="NKCK01000058">
    <property type="protein sequence ID" value="RSM04566.1"/>
    <property type="molecule type" value="Genomic_DNA"/>
</dbReference>
<dbReference type="SMART" id="SM00248">
    <property type="entry name" value="ANK"/>
    <property type="match status" value="10"/>
</dbReference>
<dbReference type="Gene3D" id="1.25.40.20">
    <property type="entry name" value="Ankyrin repeat-containing domain"/>
    <property type="match status" value="3"/>
</dbReference>
<dbReference type="InterPro" id="IPR036770">
    <property type="entry name" value="Ankyrin_rpt-contain_sf"/>
</dbReference>
<feature type="repeat" description="ANK" evidence="3">
    <location>
        <begin position="27"/>
        <end position="59"/>
    </location>
</feature>
<evidence type="ECO:0000256" key="1">
    <source>
        <dbReference type="ARBA" id="ARBA00022737"/>
    </source>
</evidence>
<dbReference type="InterPro" id="IPR051165">
    <property type="entry name" value="Multifunctional_ANK_Repeat"/>
</dbReference>
<comment type="caution">
    <text evidence="4">The sequence shown here is derived from an EMBL/GenBank/DDBJ whole genome shotgun (WGS) entry which is preliminary data.</text>
</comment>
<keyword evidence="1" id="KW-0677">Repeat</keyword>
<proteinExistence type="predicted"/>
<evidence type="ECO:0000313" key="5">
    <source>
        <dbReference type="Proteomes" id="UP000287144"/>
    </source>
</evidence>
<feature type="repeat" description="ANK" evidence="3">
    <location>
        <begin position="378"/>
        <end position="410"/>
    </location>
</feature>
<organism evidence="4 5">
    <name type="scientific">Fusarium oligoseptatum</name>
    <dbReference type="NCBI Taxonomy" id="2604345"/>
    <lineage>
        <taxon>Eukaryota</taxon>
        <taxon>Fungi</taxon>
        <taxon>Dikarya</taxon>
        <taxon>Ascomycota</taxon>
        <taxon>Pezizomycotina</taxon>
        <taxon>Sordariomycetes</taxon>
        <taxon>Hypocreomycetidae</taxon>
        <taxon>Hypocreales</taxon>
        <taxon>Nectriaceae</taxon>
        <taxon>Fusarium</taxon>
        <taxon>Fusarium solani species complex</taxon>
    </lineage>
</organism>